<dbReference type="PANTHER" id="PTHR35908:SF1">
    <property type="entry name" value="CONSERVED PROTEIN"/>
    <property type="match status" value="1"/>
</dbReference>
<feature type="domain" description="VOC" evidence="1">
    <location>
        <begin position="4"/>
        <end position="119"/>
    </location>
</feature>
<dbReference type="PROSITE" id="PS51819">
    <property type="entry name" value="VOC"/>
    <property type="match status" value="1"/>
</dbReference>
<protein>
    <submittedName>
        <fullName evidence="2">Glyoxalase-like domain-containing protein</fullName>
    </submittedName>
</protein>
<evidence type="ECO:0000259" key="1">
    <source>
        <dbReference type="PROSITE" id="PS51819"/>
    </source>
</evidence>
<evidence type="ECO:0000313" key="3">
    <source>
        <dbReference type="Proteomes" id="UP001205185"/>
    </source>
</evidence>
<dbReference type="Proteomes" id="UP001205185">
    <property type="component" value="Unassembled WGS sequence"/>
</dbReference>
<dbReference type="CDD" id="cd06587">
    <property type="entry name" value="VOC"/>
    <property type="match status" value="1"/>
</dbReference>
<dbReference type="PANTHER" id="PTHR35908">
    <property type="entry name" value="HYPOTHETICAL FUSION PROTEIN"/>
    <property type="match status" value="1"/>
</dbReference>
<dbReference type="InterPro" id="IPR041581">
    <property type="entry name" value="Glyoxalase_6"/>
</dbReference>
<comment type="caution">
    <text evidence="2">The sequence shown here is derived from an EMBL/GenBank/DDBJ whole genome shotgun (WGS) entry which is preliminary data.</text>
</comment>
<name>A0ABT1IJF9_9PSEU</name>
<reference evidence="2 3" key="1">
    <citation type="submission" date="2022-06" db="EMBL/GenBank/DDBJ databases">
        <title>Genomic Encyclopedia of Archaeal and Bacterial Type Strains, Phase II (KMG-II): from individual species to whole genera.</title>
        <authorList>
            <person name="Goeker M."/>
        </authorList>
    </citation>
    <scope>NUCLEOTIDE SEQUENCE [LARGE SCALE GENOMIC DNA]</scope>
    <source>
        <strain evidence="2 3">DSM 44255</strain>
    </source>
</reference>
<dbReference type="Gene3D" id="3.10.180.10">
    <property type="entry name" value="2,3-Dihydroxybiphenyl 1,2-Dioxygenase, domain 1"/>
    <property type="match status" value="1"/>
</dbReference>
<accession>A0ABT1IJF9</accession>
<gene>
    <name evidence="2" type="ORF">LV75_005312</name>
</gene>
<evidence type="ECO:0000313" key="2">
    <source>
        <dbReference type="EMBL" id="MCP2272786.1"/>
    </source>
</evidence>
<dbReference type="Pfam" id="PF18029">
    <property type="entry name" value="Glyoxalase_6"/>
    <property type="match status" value="1"/>
</dbReference>
<dbReference type="RefSeq" id="WP_253889714.1">
    <property type="nucleotide sequence ID" value="NZ_BAAAVB010000007.1"/>
</dbReference>
<organism evidence="2 3">
    <name type="scientific">Actinokineospora diospyrosa</name>
    <dbReference type="NCBI Taxonomy" id="103728"/>
    <lineage>
        <taxon>Bacteria</taxon>
        <taxon>Bacillati</taxon>
        <taxon>Actinomycetota</taxon>
        <taxon>Actinomycetes</taxon>
        <taxon>Pseudonocardiales</taxon>
        <taxon>Pseudonocardiaceae</taxon>
        <taxon>Actinokineospora</taxon>
    </lineage>
</organism>
<dbReference type="EMBL" id="JAMTCO010000014">
    <property type="protein sequence ID" value="MCP2272786.1"/>
    <property type="molecule type" value="Genomic_DNA"/>
</dbReference>
<dbReference type="InterPro" id="IPR029068">
    <property type="entry name" value="Glyas_Bleomycin-R_OHBP_Dase"/>
</dbReference>
<dbReference type="InterPro" id="IPR037523">
    <property type="entry name" value="VOC_core"/>
</dbReference>
<proteinExistence type="predicted"/>
<dbReference type="SUPFAM" id="SSF54593">
    <property type="entry name" value="Glyoxalase/Bleomycin resistance protein/Dihydroxybiphenyl dioxygenase"/>
    <property type="match status" value="1"/>
</dbReference>
<keyword evidence="3" id="KW-1185">Reference proteome</keyword>
<sequence length="121" mass="12814">MSIGIAGVTIDCADPRGLAGFWTQALGYEVVQDFGGEFLFLGPPGKQQGEAVFIGLQKVPEERSGKNRLHLDFTTPERSAEVARLVGLGAVEAGEHAVPGLSWTVLRDPEGNEFCVGSTQG</sequence>